<evidence type="ECO:0000313" key="1">
    <source>
        <dbReference type="EMBL" id="MUI12363.1"/>
    </source>
</evidence>
<dbReference type="RefSeq" id="WP_155708327.1">
    <property type="nucleotide sequence ID" value="NZ_BMWU01000021.1"/>
</dbReference>
<accession>A0A6I3XDS2</accession>
<organism evidence="1 2">
    <name type="scientific">Pseudoduganella dura</name>
    <dbReference type="NCBI Taxonomy" id="321982"/>
    <lineage>
        <taxon>Bacteria</taxon>
        <taxon>Pseudomonadati</taxon>
        <taxon>Pseudomonadota</taxon>
        <taxon>Betaproteobacteria</taxon>
        <taxon>Burkholderiales</taxon>
        <taxon>Oxalobacteraceae</taxon>
        <taxon>Telluria group</taxon>
        <taxon>Pseudoduganella</taxon>
    </lineage>
</organism>
<comment type="caution">
    <text evidence="1">The sequence shown here is derived from an EMBL/GenBank/DDBJ whole genome shotgun (WGS) entry which is preliminary data.</text>
</comment>
<keyword evidence="2" id="KW-1185">Reference proteome</keyword>
<dbReference type="AlphaFoldDB" id="A0A6I3XDS2"/>
<dbReference type="Proteomes" id="UP000431684">
    <property type="component" value="Unassembled WGS sequence"/>
</dbReference>
<dbReference type="EMBL" id="WNWM01000002">
    <property type="protein sequence ID" value="MUI12363.1"/>
    <property type="molecule type" value="Genomic_DNA"/>
</dbReference>
<reference evidence="1 2" key="1">
    <citation type="submission" date="2019-11" db="EMBL/GenBank/DDBJ databases">
        <title>Draft Genome Sequences of Six Type Strains of the Genus Massilia.</title>
        <authorList>
            <person name="Miess H."/>
            <person name="Frediansyah A."/>
            <person name="Goeker M."/>
            <person name="Gross H."/>
        </authorList>
    </citation>
    <scope>NUCLEOTIDE SEQUENCE [LARGE SCALE GENOMIC DNA]</scope>
    <source>
        <strain evidence="1 2">DSM 17513</strain>
    </source>
</reference>
<name>A0A6I3XDS2_9BURK</name>
<evidence type="ECO:0000313" key="2">
    <source>
        <dbReference type="Proteomes" id="UP000431684"/>
    </source>
</evidence>
<protein>
    <submittedName>
        <fullName evidence="1">Uncharacterized protein</fullName>
    </submittedName>
</protein>
<gene>
    <name evidence="1" type="ORF">GJV26_07765</name>
</gene>
<proteinExistence type="predicted"/>
<sequence length="72" mass="7635">MRALEGISGVRMARGAPAALEGLVSDNFFWAGYPEKFVGHRFSVPRAGAPESRYAGAGCKRMGKPVSDTFSG</sequence>